<dbReference type="PANTHER" id="PTHR43257:SF2">
    <property type="entry name" value="PYRUVATE DEHYDROGENASE E1 COMPONENT SUBUNIT BETA"/>
    <property type="match status" value="1"/>
</dbReference>
<evidence type="ECO:0000313" key="6">
    <source>
        <dbReference type="Proteomes" id="UP001284601"/>
    </source>
</evidence>
<dbReference type="InterPro" id="IPR029061">
    <property type="entry name" value="THDP-binding"/>
</dbReference>
<sequence length="332" mass="35427">MSSRTMTLSQAFAEGVAEEMERDPAVFVVGTDLFIRGGHWAQVKGLGEKFGRERIRDAPISEAAMVSAGVGAALNGMRPIVDLNFVDFVFGAMDEVVNQAAKIRYMWDVPVPLVIRGTAGVAFGAAQHNNQVEAWFAHMPGLFVATPSTPWDAKGLIKSALRGSDPVVFLMHKMQTGLRGEAGGPDDLVPYGRAAIRRSGADVTIVGYSIMASKALEAARRLEAEGIDAEVIDLRTVFPLDLETVVASVRKTGRLVVAGESTRIGGIASEVAAAIQEACFDDLDAPIERVGALHAPIPHSPALFKALIPDVADVERAARTALYREQPTEVPA</sequence>
<protein>
    <submittedName>
        <fullName evidence="5">Transketolase C-terminal domain-containing protein</fullName>
    </submittedName>
</protein>
<keyword evidence="3" id="KW-0786">Thiamine pyrophosphate</keyword>
<comment type="cofactor">
    <cofactor evidence="1">
        <name>thiamine diphosphate</name>
        <dbReference type="ChEBI" id="CHEBI:58937"/>
    </cofactor>
</comment>
<dbReference type="Pfam" id="PF02779">
    <property type="entry name" value="Transket_pyr"/>
    <property type="match status" value="1"/>
</dbReference>
<feature type="domain" description="Transketolase-like pyrimidine-binding" evidence="4">
    <location>
        <begin position="6"/>
        <end position="178"/>
    </location>
</feature>
<dbReference type="InterPro" id="IPR033248">
    <property type="entry name" value="Transketolase_C"/>
</dbReference>
<dbReference type="InterPro" id="IPR005475">
    <property type="entry name" value="Transketolase-like_Pyr-bd"/>
</dbReference>
<dbReference type="Pfam" id="PF02780">
    <property type="entry name" value="Transketolase_C"/>
    <property type="match status" value="1"/>
</dbReference>
<evidence type="ECO:0000256" key="3">
    <source>
        <dbReference type="ARBA" id="ARBA00023052"/>
    </source>
</evidence>
<comment type="caution">
    <text evidence="5">The sequence shown here is derived from an EMBL/GenBank/DDBJ whole genome shotgun (WGS) entry which is preliminary data.</text>
</comment>
<dbReference type="PANTHER" id="PTHR43257">
    <property type="entry name" value="PYRUVATE DEHYDROGENASE E1 COMPONENT BETA SUBUNIT"/>
    <property type="match status" value="1"/>
</dbReference>
<evidence type="ECO:0000259" key="4">
    <source>
        <dbReference type="SMART" id="SM00861"/>
    </source>
</evidence>
<dbReference type="InterPro" id="IPR009014">
    <property type="entry name" value="Transketo_C/PFOR_II"/>
</dbReference>
<dbReference type="SUPFAM" id="SSF52922">
    <property type="entry name" value="TK C-terminal domain-like"/>
    <property type="match status" value="1"/>
</dbReference>
<dbReference type="SMART" id="SM00861">
    <property type="entry name" value="Transket_pyr"/>
    <property type="match status" value="1"/>
</dbReference>
<evidence type="ECO:0000256" key="2">
    <source>
        <dbReference type="ARBA" id="ARBA00023002"/>
    </source>
</evidence>
<dbReference type="Gene3D" id="3.40.50.920">
    <property type="match status" value="1"/>
</dbReference>
<dbReference type="SUPFAM" id="SSF52518">
    <property type="entry name" value="Thiamin diphosphate-binding fold (THDP-binding)"/>
    <property type="match status" value="1"/>
</dbReference>
<name>A0ABU4HY56_9ACTN</name>
<gene>
    <name evidence="5" type="ORF">R7226_28110</name>
</gene>
<proteinExistence type="predicted"/>
<dbReference type="RefSeq" id="WP_318600771.1">
    <property type="nucleotide sequence ID" value="NZ_JAWSTH010000129.1"/>
</dbReference>
<dbReference type="Proteomes" id="UP001284601">
    <property type="component" value="Unassembled WGS sequence"/>
</dbReference>
<evidence type="ECO:0000256" key="1">
    <source>
        <dbReference type="ARBA" id="ARBA00001964"/>
    </source>
</evidence>
<accession>A0ABU4HY56</accession>
<reference evidence="6" key="1">
    <citation type="submission" date="2023-07" db="EMBL/GenBank/DDBJ databases">
        <title>Conexibacter stalactiti sp. nov., isolated from stalactites in a lava cave and emended description of the genus Conexibacter.</title>
        <authorList>
            <person name="Lee S.D."/>
        </authorList>
    </citation>
    <scope>NUCLEOTIDE SEQUENCE [LARGE SCALE GENOMIC DNA]</scope>
    <source>
        <strain evidence="6">KCTC 39840</strain>
    </source>
</reference>
<keyword evidence="6" id="KW-1185">Reference proteome</keyword>
<organism evidence="5 6">
    <name type="scientific">Conexibacter stalactiti</name>
    <dbReference type="NCBI Taxonomy" id="1940611"/>
    <lineage>
        <taxon>Bacteria</taxon>
        <taxon>Bacillati</taxon>
        <taxon>Actinomycetota</taxon>
        <taxon>Thermoleophilia</taxon>
        <taxon>Solirubrobacterales</taxon>
        <taxon>Conexibacteraceae</taxon>
        <taxon>Conexibacter</taxon>
    </lineage>
</organism>
<dbReference type="Gene3D" id="3.40.50.970">
    <property type="match status" value="1"/>
</dbReference>
<dbReference type="EMBL" id="JAWSTH010000129">
    <property type="protein sequence ID" value="MDW5598255.1"/>
    <property type="molecule type" value="Genomic_DNA"/>
</dbReference>
<keyword evidence="2" id="KW-0560">Oxidoreductase</keyword>
<evidence type="ECO:0000313" key="5">
    <source>
        <dbReference type="EMBL" id="MDW5598255.1"/>
    </source>
</evidence>